<dbReference type="Pfam" id="PF02384">
    <property type="entry name" value="N6_Mtase"/>
    <property type="match status" value="1"/>
</dbReference>
<dbReference type="Gene3D" id="3.40.50.150">
    <property type="entry name" value="Vaccinia Virus protein VP39"/>
    <property type="match status" value="1"/>
</dbReference>
<evidence type="ECO:0000259" key="1">
    <source>
        <dbReference type="Pfam" id="PF02384"/>
    </source>
</evidence>
<dbReference type="AlphaFoldDB" id="A0A1I6U9R2"/>
<evidence type="ECO:0000259" key="2">
    <source>
        <dbReference type="Pfam" id="PF21106"/>
    </source>
</evidence>
<reference evidence="3 6" key="2">
    <citation type="submission" date="2019-07" db="EMBL/GenBank/DDBJ databases">
        <title>Whole genome shotgun sequence of Halolactibacillus miurensis NBRC 100873.</title>
        <authorList>
            <person name="Hosoyama A."/>
            <person name="Uohara A."/>
            <person name="Ohji S."/>
            <person name="Ichikawa N."/>
        </authorList>
    </citation>
    <scope>NUCLEOTIDE SEQUENCE [LARGE SCALE GENOMIC DNA]</scope>
    <source>
        <strain evidence="3 6">NBRC 100873</strain>
    </source>
</reference>
<dbReference type="Gene3D" id="1.10.150.470">
    <property type="match status" value="1"/>
</dbReference>
<dbReference type="EMBL" id="FPAI01000023">
    <property type="protein sequence ID" value="SFS98017.1"/>
    <property type="molecule type" value="Genomic_DNA"/>
</dbReference>
<dbReference type="InterPro" id="IPR029063">
    <property type="entry name" value="SAM-dependent_MTases_sf"/>
</dbReference>
<dbReference type="PIRSF" id="PIRSF026567">
    <property type="entry name" value="Adenine_mtase_bact_prd"/>
    <property type="match status" value="1"/>
</dbReference>
<name>A0A1I6U9R2_9BACI</name>
<dbReference type="RefSeq" id="WP_062321000.1">
    <property type="nucleotide sequence ID" value="NZ_BJWJ01000022.1"/>
</dbReference>
<accession>A0A1I6U9R2</accession>
<dbReference type="GO" id="GO:0008170">
    <property type="term" value="F:N-methyltransferase activity"/>
    <property type="evidence" value="ECO:0007669"/>
    <property type="project" value="InterPro"/>
</dbReference>
<evidence type="ECO:0000313" key="3">
    <source>
        <dbReference type="EMBL" id="GEM05043.1"/>
    </source>
</evidence>
<sequence>METFETLFNRLDDSINKLKDQEGLTYLDALVHTLNLSLLEEEEKNDFTGENLDFIEQLQQIGFKEADKETIRKVIQFAVLKSFKGATYDKYMVTPDMVGFYVSYLVEKLMTSKETIRLFDPVVGTANMLTAVMNQLSKPVQAYGAEVDETMLDLSLLSADLQQHRIEFFHQDSIQPLLLDPVDVVIADLPIGYYPDDERAKDFKVQAKEGHTYAHHLLIEQSLTYLKPEGFMIAVVPNHLFNSEQAPNLHKMIQERAHVVGLLELPEESFKAKDQQKSLFILQKKAEETKAPKEALMVKLPSFKDLQKTENIIMKMNAWFDHYQK</sequence>
<dbReference type="InterPro" id="IPR016843">
    <property type="entry name" value="S-AdoMet-dep_Ade-MeTrfase_prd"/>
</dbReference>
<dbReference type="OrthoDB" id="9788159at2"/>
<evidence type="ECO:0000313" key="6">
    <source>
        <dbReference type="Proteomes" id="UP000321773"/>
    </source>
</evidence>
<gene>
    <name evidence="3" type="ORF">HMI01_20310</name>
    <name evidence="4" type="ORF">SAMN05421668_12332</name>
</gene>
<dbReference type="InterPro" id="IPR052933">
    <property type="entry name" value="DNA_Protect_Modify"/>
</dbReference>
<dbReference type="Proteomes" id="UP000321773">
    <property type="component" value="Unassembled WGS sequence"/>
</dbReference>
<dbReference type="GO" id="GO:0032259">
    <property type="term" value="P:methylation"/>
    <property type="evidence" value="ECO:0007669"/>
    <property type="project" value="UniProtKB-KW"/>
</dbReference>
<dbReference type="InterPro" id="IPR048375">
    <property type="entry name" value="YtxK-like_N"/>
</dbReference>
<evidence type="ECO:0000313" key="4">
    <source>
        <dbReference type="EMBL" id="SFS98017.1"/>
    </source>
</evidence>
<organism evidence="4 5">
    <name type="scientific">Halolactibacillus miurensis</name>
    <dbReference type="NCBI Taxonomy" id="306541"/>
    <lineage>
        <taxon>Bacteria</taxon>
        <taxon>Bacillati</taxon>
        <taxon>Bacillota</taxon>
        <taxon>Bacilli</taxon>
        <taxon>Bacillales</taxon>
        <taxon>Bacillaceae</taxon>
        <taxon>Halolactibacillus</taxon>
    </lineage>
</organism>
<proteinExistence type="predicted"/>
<dbReference type="PANTHER" id="PTHR41313:SF1">
    <property type="entry name" value="DNA METHYLASE ADENINE-SPECIFIC DOMAIN-CONTAINING PROTEIN"/>
    <property type="match status" value="1"/>
</dbReference>
<evidence type="ECO:0000313" key="5">
    <source>
        <dbReference type="Proteomes" id="UP000199139"/>
    </source>
</evidence>
<dbReference type="GO" id="GO:0003677">
    <property type="term" value="F:DNA binding"/>
    <property type="evidence" value="ECO:0007669"/>
    <property type="project" value="InterPro"/>
</dbReference>
<dbReference type="PANTHER" id="PTHR41313">
    <property type="entry name" value="ADENINE-SPECIFIC METHYLTRANSFERASE"/>
    <property type="match status" value="1"/>
</dbReference>
<feature type="domain" description="DNA methylase adenine-specific" evidence="1">
    <location>
        <begin position="102"/>
        <end position="307"/>
    </location>
</feature>
<dbReference type="InterPro" id="IPR003356">
    <property type="entry name" value="DNA_methylase_A-5"/>
</dbReference>
<protein>
    <submittedName>
        <fullName evidence="4">Site-specific DNA-methyltransferase (Adenine-specific)</fullName>
    </submittedName>
</protein>
<dbReference type="SUPFAM" id="SSF53335">
    <property type="entry name" value="S-adenosyl-L-methionine-dependent methyltransferases"/>
    <property type="match status" value="1"/>
</dbReference>
<dbReference type="CDD" id="cd02440">
    <property type="entry name" value="AdoMet_MTases"/>
    <property type="match status" value="1"/>
</dbReference>
<keyword evidence="4" id="KW-0489">Methyltransferase</keyword>
<dbReference type="Pfam" id="PF21106">
    <property type="entry name" value="YtxK_like"/>
    <property type="match status" value="1"/>
</dbReference>
<dbReference type="STRING" id="306541.SAMN05421668_12332"/>
<dbReference type="EMBL" id="BJWJ01000022">
    <property type="protein sequence ID" value="GEM05043.1"/>
    <property type="molecule type" value="Genomic_DNA"/>
</dbReference>
<keyword evidence="6" id="KW-1185">Reference proteome</keyword>
<feature type="domain" description="YtxK-like N-terminal helical" evidence="2">
    <location>
        <begin position="5"/>
        <end position="82"/>
    </location>
</feature>
<dbReference type="Proteomes" id="UP000199139">
    <property type="component" value="Unassembled WGS sequence"/>
</dbReference>
<reference evidence="4 5" key="1">
    <citation type="submission" date="2016-10" db="EMBL/GenBank/DDBJ databases">
        <authorList>
            <person name="de Groot N.N."/>
        </authorList>
    </citation>
    <scope>NUCLEOTIDE SEQUENCE [LARGE SCALE GENOMIC DNA]</scope>
    <source>
        <strain evidence="4 5">DSM 17074</strain>
    </source>
</reference>
<keyword evidence="4" id="KW-0808">Transferase</keyword>